<sequence>MSVPFLPAESWGSAECWLLRTHHGISQPGPPVALASRASEIPGPAAFPTPRTAGDALPLLQLKLLATSLCRPPGFCRAEPRSVSASLLDDSDFVVLQLLEM</sequence>
<reference evidence="1" key="2">
    <citation type="journal article" date="2000" name="Genome Res.">
        <title>Normalization and subtraction of cap-trapper-selected cDNAs to prepare full-length cDNA libraries for rapid discovery of new genes.</title>
        <authorList>
            <person name="Carninci P."/>
            <person name="Shibata Y."/>
            <person name="Hayatsu N."/>
            <person name="Sugahara Y."/>
            <person name="Shibata K."/>
            <person name="Itoh M."/>
            <person name="Konno H."/>
            <person name="Okazaki Y."/>
            <person name="Muramatsu M."/>
            <person name="Hayashizaki Y."/>
        </authorList>
    </citation>
    <scope>NUCLEOTIDE SEQUENCE</scope>
    <source>
        <strain evidence="1">C57BL/6J</strain>
        <tissue evidence="1">Epididymis</tissue>
    </source>
</reference>
<reference evidence="1" key="6">
    <citation type="submission" date="2002-04" db="EMBL/GenBank/DDBJ databases">
        <authorList>
            <person name="Adachi J."/>
            <person name="Aizawa K."/>
            <person name="Akimura T."/>
            <person name="Arakawa T."/>
            <person name="Bono H."/>
            <person name="Carninci P."/>
            <person name="Fukuda S."/>
            <person name="Furuno M."/>
            <person name="Hanagaki T."/>
            <person name="Hara A."/>
            <person name="Hashizume W."/>
            <person name="Hayashida K."/>
            <person name="Hayatsu N."/>
            <person name="Hiramoto K."/>
            <person name="Hiraoka T."/>
            <person name="Hirozane T."/>
            <person name="Hori F."/>
            <person name="Imotani K."/>
            <person name="Ishii Y."/>
            <person name="Itoh M."/>
            <person name="Kagawa I."/>
            <person name="Kasukawa T."/>
            <person name="Katoh H."/>
            <person name="Kawai J."/>
            <person name="Kojima Y."/>
            <person name="Kondo S."/>
            <person name="Konno H."/>
            <person name="Kouda M."/>
            <person name="Koya S."/>
            <person name="Kurihara C."/>
            <person name="Matsuyama T."/>
            <person name="Miyazaki A."/>
            <person name="Murata M."/>
            <person name="Nakamura M."/>
            <person name="Nishi K."/>
            <person name="Nomura K."/>
            <person name="Numazaki R."/>
            <person name="Ohno M."/>
            <person name="Ohsato N."/>
            <person name="Okazaki Y."/>
            <person name="Saito R."/>
            <person name="Saitoh H."/>
            <person name="Sakai C."/>
            <person name="Sakai K."/>
            <person name="Sakazume N."/>
            <person name="Sano H."/>
            <person name="Sasaki D."/>
            <person name="Shibata K."/>
            <person name="Shinagawa A."/>
            <person name="Shiraki T."/>
            <person name="Sogabe Y."/>
            <person name="Tagami M."/>
            <person name="Tagawa A."/>
            <person name="Takahashi F."/>
            <person name="Takaku-Akahira S."/>
            <person name="Takeda Y."/>
            <person name="Tanaka T."/>
            <person name="Tomaru A."/>
            <person name="Toya T."/>
            <person name="Yasunishi A."/>
            <person name="Muramatsu M."/>
            <person name="Hayashizaki Y."/>
        </authorList>
    </citation>
    <scope>NUCLEOTIDE SEQUENCE</scope>
    <source>
        <strain evidence="1">C57BL/6J</strain>
        <tissue evidence="1">Epididymis</tissue>
    </source>
</reference>
<reference evidence="1" key="4">
    <citation type="journal article" date="2001" name="Nature">
        <title>Functional annotation of a full-length mouse cDNA collection.</title>
        <authorList>
            <consortium name="The RIKEN Genome Exploration Research Group Phase II Team and the FANTOM Consortium"/>
        </authorList>
    </citation>
    <scope>NUCLEOTIDE SEQUENCE</scope>
    <source>
        <strain evidence="1">C57BL/6J</strain>
        <tissue evidence="1">Epididymis</tissue>
    </source>
</reference>
<reference evidence="1" key="7">
    <citation type="journal article" date="2005" name="Science">
        <title>The Transcriptional Landscape of the Mammalian Genome.</title>
        <authorList>
            <consortium name="The FANTOM Consortium"/>
            <consortium name="Riken Genome Exploration Research Group and Genome Science Group (Genome Network Project Core Group)"/>
        </authorList>
    </citation>
    <scope>NUCLEOTIDE SEQUENCE</scope>
    <source>
        <strain evidence="1">C57BL/6J</strain>
        <tissue evidence="1">Epididymis</tissue>
    </source>
</reference>
<gene>
    <name evidence="2" type="primary">Gm9908</name>
</gene>
<dbReference type="AlphaFoldDB" id="Q8C5A1"/>
<protein>
    <submittedName>
        <fullName evidence="1">Uncharacterized protein</fullName>
    </submittedName>
</protein>
<evidence type="ECO:0000313" key="2">
    <source>
        <dbReference type="MGI" id="MGI:3708779"/>
    </source>
</evidence>
<reference evidence="1" key="1">
    <citation type="journal article" date="1999" name="Methods Enzymol.">
        <title>High-efficiency full-length cDNA cloning.</title>
        <authorList>
            <person name="Carninci P."/>
            <person name="Hayashizaki Y."/>
        </authorList>
    </citation>
    <scope>NUCLEOTIDE SEQUENCE</scope>
    <source>
        <strain evidence="1">C57BL/6J</strain>
        <tissue evidence="1">Epididymis</tissue>
    </source>
</reference>
<name>Q8C5A1_MOUSE</name>
<reference evidence="1" key="3">
    <citation type="journal article" date="2000" name="Genome Res.">
        <title>RIKEN integrated sequence analysis (RISA) system--384-format sequencing pipeline with 384 multicapillary sequencer.</title>
        <authorList>
            <person name="Shibata K."/>
            <person name="Itoh M."/>
            <person name="Aizawa K."/>
            <person name="Nagaoka S."/>
            <person name="Sasaki N."/>
            <person name="Carninci P."/>
            <person name="Konno H."/>
            <person name="Akiyama J."/>
            <person name="Nishi K."/>
            <person name="Kitsunai T."/>
            <person name="Tashiro H."/>
            <person name="Itoh M."/>
            <person name="Sumi N."/>
            <person name="Ishii Y."/>
            <person name="Nakamura S."/>
            <person name="Hazama M."/>
            <person name="Nishine T."/>
            <person name="Harada A."/>
            <person name="Yamamoto R."/>
            <person name="Matsumoto H."/>
            <person name="Sakaguchi S."/>
            <person name="Ikegami T."/>
            <person name="Kashiwagi K."/>
            <person name="Fujiwake S."/>
            <person name="Inoue K."/>
            <person name="Togawa Y."/>
            <person name="Izawa M."/>
            <person name="Ohara E."/>
            <person name="Watahiki M."/>
            <person name="Yoneda Y."/>
            <person name="Ishikawa T."/>
            <person name="Ozawa K."/>
            <person name="Tanaka T."/>
            <person name="Matsuura S."/>
            <person name="Kawai J."/>
            <person name="Okazaki Y."/>
            <person name="Muramatsu M."/>
            <person name="Inoue Y."/>
            <person name="Kira A."/>
            <person name="Hayashizaki Y."/>
        </authorList>
    </citation>
    <scope>NUCLEOTIDE SEQUENCE</scope>
    <source>
        <strain evidence="1">C57BL/6J</strain>
        <tissue evidence="1">Epididymis</tissue>
    </source>
</reference>
<accession>Q8C5A1</accession>
<dbReference type="AGR" id="MGI:3708779"/>
<organism evidence="1">
    <name type="scientific">Mus musculus</name>
    <name type="common">Mouse</name>
    <dbReference type="NCBI Taxonomy" id="10090"/>
    <lineage>
        <taxon>Eukaryota</taxon>
        <taxon>Metazoa</taxon>
        <taxon>Chordata</taxon>
        <taxon>Craniata</taxon>
        <taxon>Vertebrata</taxon>
        <taxon>Euteleostomi</taxon>
        <taxon>Mammalia</taxon>
        <taxon>Eutheria</taxon>
        <taxon>Euarchontoglires</taxon>
        <taxon>Glires</taxon>
        <taxon>Rodentia</taxon>
        <taxon>Myomorpha</taxon>
        <taxon>Muroidea</taxon>
        <taxon>Muridae</taxon>
        <taxon>Murinae</taxon>
        <taxon>Mus</taxon>
        <taxon>Mus</taxon>
    </lineage>
</organism>
<reference evidence="1" key="8">
    <citation type="journal article" date="2005" name="Science">
        <title>Antisense Transcription in the Mammalian Transcriptome.</title>
        <authorList>
            <consortium name="RIKEN Genome Exploration Research Group and Genome Science Group (Genome Network Project Core Group) and the FANTOM Consortium"/>
        </authorList>
    </citation>
    <scope>NUCLEOTIDE SEQUENCE</scope>
    <source>
        <strain evidence="1">C57BL/6J</strain>
        <tissue evidence="1">Epididymis</tissue>
    </source>
</reference>
<dbReference type="MGI" id="MGI:3708779">
    <property type="gene designation" value="Gm9908"/>
</dbReference>
<reference evidence="1" key="5">
    <citation type="journal article" date="2002" name="Nature">
        <title>Analysis of the mouse transcriptome based on functional annotation of 60,770 full-length cDNAs.</title>
        <authorList>
            <consortium name="The FANTOM Consortium and the RIKEN Genome Exploration Research Group Phase I and II Team"/>
        </authorList>
    </citation>
    <scope>NUCLEOTIDE SEQUENCE</scope>
    <source>
        <strain evidence="1">C57BL/6J</strain>
        <tissue evidence="1">Epididymis</tissue>
    </source>
</reference>
<proteinExistence type="evidence at transcript level"/>
<evidence type="ECO:0000313" key="1">
    <source>
        <dbReference type="EMBL" id="BAC37511.1"/>
    </source>
</evidence>
<dbReference type="EMBL" id="AK079043">
    <property type="protein sequence ID" value="BAC37511.1"/>
    <property type="molecule type" value="mRNA"/>
</dbReference>